<evidence type="ECO:0000256" key="2">
    <source>
        <dbReference type="ARBA" id="ARBA00023163"/>
    </source>
</evidence>
<keyword evidence="1" id="KW-0805">Transcription regulation</keyword>
<dbReference type="Proteomes" id="UP001596406">
    <property type="component" value="Unassembled WGS sequence"/>
</dbReference>
<sequence length="224" mass="25689">MADDGGNEPVIVRFTLQQPTLLWTLRRCPTAEVLWEQSDVTPNGEQLLLCWVETDDYDAFEATLYDDPTVTAPRRLIEFSDRRLYQVEQVGEGRARSIYPTIAAVGGIIHRCVGTGDGWSYQVTFPDHDALEHFHAFCTEHDLGFRLVRKFEQVGEREDREPLGLTEKQYRMLTYAVEEGYYEIPRRTDLATLAERMDISHQAVSERLRRAINALVHATVDVEG</sequence>
<dbReference type="InterPro" id="IPR007050">
    <property type="entry name" value="HTH_bacterioopsin"/>
</dbReference>
<evidence type="ECO:0000259" key="4">
    <source>
        <dbReference type="Pfam" id="PF15915"/>
    </source>
</evidence>
<evidence type="ECO:0000256" key="1">
    <source>
        <dbReference type="ARBA" id="ARBA00023015"/>
    </source>
</evidence>
<dbReference type="PANTHER" id="PTHR34236:SF1">
    <property type="entry name" value="DIMETHYL SULFOXIDE REDUCTASE TRANSCRIPTIONAL ACTIVATOR"/>
    <property type="match status" value="1"/>
</dbReference>
<dbReference type="AlphaFoldDB" id="A0ABD5U4P9"/>
<feature type="domain" description="HTH bat-type" evidence="3">
    <location>
        <begin position="165"/>
        <end position="216"/>
    </location>
</feature>
<dbReference type="PANTHER" id="PTHR34236">
    <property type="entry name" value="DIMETHYL SULFOXIDE REDUCTASE TRANSCRIPTIONAL ACTIVATOR"/>
    <property type="match status" value="1"/>
</dbReference>
<keyword evidence="6" id="KW-1185">Reference proteome</keyword>
<dbReference type="RefSeq" id="WP_304446741.1">
    <property type="nucleotide sequence ID" value="NZ_JARRAH010000001.1"/>
</dbReference>
<keyword evidence="2" id="KW-0804">Transcription</keyword>
<protein>
    <submittedName>
        <fullName evidence="5">Helix-turn-helix domain-containing protein</fullName>
    </submittedName>
</protein>
<dbReference type="InterPro" id="IPR031803">
    <property type="entry name" value="BAT_GAF/HTH-assoc"/>
</dbReference>
<evidence type="ECO:0000313" key="5">
    <source>
        <dbReference type="EMBL" id="MFC6835033.1"/>
    </source>
</evidence>
<dbReference type="EMBL" id="JBHSXM010000001">
    <property type="protein sequence ID" value="MFC6835033.1"/>
    <property type="molecule type" value="Genomic_DNA"/>
</dbReference>
<feature type="domain" description="Bacterioopsin transcriptional activator GAF and HTH associated" evidence="4">
    <location>
        <begin position="41"/>
        <end position="160"/>
    </location>
</feature>
<accession>A0ABD5U4P9</accession>
<proteinExistence type="predicted"/>
<evidence type="ECO:0000259" key="3">
    <source>
        <dbReference type="Pfam" id="PF04967"/>
    </source>
</evidence>
<dbReference type="Pfam" id="PF04967">
    <property type="entry name" value="HTH_10"/>
    <property type="match status" value="1"/>
</dbReference>
<name>A0ABD5U4P9_9EURY</name>
<reference evidence="5 6" key="1">
    <citation type="journal article" date="2019" name="Int. J. Syst. Evol. Microbiol.">
        <title>The Global Catalogue of Microorganisms (GCM) 10K type strain sequencing project: providing services to taxonomists for standard genome sequencing and annotation.</title>
        <authorList>
            <consortium name="The Broad Institute Genomics Platform"/>
            <consortium name="The Broad Institute Genome Sequencing Center for Infectious Disease"/>
            <person name="Wu L."/>
            <person name="Ma J."/>
        </authorList>
    </citation>
    <scope>NUCLEOTIDE SEQUENCE [LARGE SCALE GENOMIC DNA]</scope>
    <source>
        <strain evidence="5 6">PSRA2</strain>
    </source>
</reference>
<comment type="caution">
    <text evidence="5">The sequence shown here is derived from an EMBL/GenBank/DDBJ whole genome shotgun (WGS) entry which is preliminary data.</text>
</comment>
<evidence type="ECO:0000313" key="6">
    <source>
        <dbReference type="Proteomes" id="UP001596406"/>
    </source>
</evidence>
<gene>
    <name evidence="5" type="ORF">ACFQHK_00755</name>
</gene>
<dbReference type="Pfam" id="PF15915">
    <property type="entry name" value="BAT"/>
    <property type="match status" value="1"/>
</dbReference>
<organism evidence="5 6">
    <name type="scientific">Halomarina ordinaria</name>
    <dbReference type="NCBI Taxonomy" id="3033939"/>
    <lineage>
        <taxon>Archaea</taxon>
        <taxon>Methanobacteriati</taxon>
        <taxon>Methanobacteriota</taxon>
        <taxon>Stenosarchaea group</taxon>
        <taxon>Halobacteria</taxon>
        <taxon>Halobacteriales</taxon>
        <taxon>Natronomonadaceae</taxon>
        <taxon>Halomarina</taxon>
    </lineage>
</organism>